<keyword evidence="2" id="KW-0812">Transmembrane</keyword>
<protein>
    <submittedName>
        <fullName evidence="3">Uncharacterized protein</fullName>
    </submittedName>
</protein>
<dbReference type="Proteomes" id="UP001149074">
    <property type="component" value="Unassembled WGS sequence"/>
</dbReference>
<keyword evidence="4" id="KW-1185">Reference proteome</keyword>
<dbReference type="OrthoDB" id="3453456at2759"/>
<accession>A0A9W9ENR2</accession>
<name>A0A9W9ENR2_9EURO</name>
<evidence type="ECO:0000256" key="1">
    <source>
        <dbReference type="SAM" id="MobiDB-lite"/>
    </source>
</evidence>
<sequence length="198" mass="21583">MQEAPGVPRPSRLNKWWPISFFIAAIVFFVIGGALMGTWVANSYDDCSYSSSSYYSYYSSYSCVDTDLGEFYAAIAMFVIGGVLKLTAWILLIVFCVKRSRANHHTVTYYTTPAVQQPQSFQQPYAAPQPTYAPPHQAAQFPRSPASPGPSFPEMANPSLAGTPPPKEPVQTATAFKYCGQCGTAVSSRFCPQCGTQG</sequence>
<feature type="compositionally biased region" description="Low complexity" evidence="1">
    <location>
        <begin position="131"/>
        <end position="140"/>
    </location>
</feature>
<gene>
    <name evidence="3" type="ORF">N7532_009947</name>
</gene>
<feature type="transmembrane region" description="Helical" evidence="2">
    <location>
        <begin position="21"/>
        <end position="41"/>
    </location>
</feature>
<comment type="caution">
    <text evidence="3">The sequence shown here is derived from an EMBL/GenBank/DDBJ whole genome shotgun (WGS) entry which is preliminary data.</text>
</comment>
<keyword evidence="2" id="KW-0472">Membrane</keyword>
<feature type="transmembrane region" description="Helical" evidence="2">
    <location>
        <begin position="71"/>
        <end position="97"/>
    </location>
</feature>
<evidence type="ECO:0000313" key="3">
    <source>
        <dbReference type="EMBL" id="KAJ5085176.1"/>
    </source>
</evidence>
<dbReference type="GeneID" id="81361417"/>
<evidence type="ECO:0000313" key="4">
    <source>
        <dbReference type="Proteomes" id="UP001149074"/>
    </source>
</evidence>
<reference evidence="3" key="1">
    <citation type="submission" date="2022-11" db="EMBL/GenBank/DDBJ databases">
        <authorList>
            <person name="Petersen C."/>
        </authorList>
    </citation>
    <scope>NUCLEOTIDE SEQUENCE</scope>
    <source>
        <strain evidence="3">IBT 30761</strain>
    </source>
</reference>
<reference evidence="3" key="2">
    <citation type="journal article" date="2023" name="IMA Fungus">
        <title>Comparative genomic study of the Penicillium genus elucidates a diverse pangenome and 15 lateral gene transfer events.</title>
        <authorList>
            <person name="Petersen C."/>
            <person name="Sorensen T."/>
            <person name="Nielsen M.R."/>
            <person name="Sondergaard T.E."/>
            <person name="Sorensen J.L."/>
            <person name="Fitzpatrick D.A."/>
            <person name="Frisvad J.C."/>
            <person name="Nielsen K.L."/>
        </authorList>
    </citation>
    <scope>NUCLEOTIDE SEQUENCE</scope>
    <source>
        <strain evidence="3">IBT 30761</strain>
    </source>
</reference>
<evidence type="ECO:0000256" key="2">
    <source>
        <dbReference type="SAM" id="Phobius"/>
    </source>
</evidence>
<proteinExistence type="predicted"/>
<keyword evidence="2" id="KW-1133">Transmembrane helix</keyword>
<organism evidence="3 4">
    <name type="scientific">Penicillium argentinense</name>
    <dbReference type="NCBI Taxonomy" id="1131581"/>
    <lineage>
        <taxon>Eukaryota</taxon>
        <taxon>Fungi</taxon>
        <taxon>Dikarya</taxon>
        <taxon>Ascomycota</taxon>
        <taxon>Pezizomycotina</taxon>
        <taxon>Eurotiomycetes</taxon>
        <taxon>Eurotiomycetidae</taxon>
        <taxon>Eurotiales</taxon>
        <taxon>Aspergillaceae</taxon>
        <taxon>Penicillium</taxon>
    </lineage>
</organism>
<dbReference type="RefSeq" id="XP_056469854.1">
    <property type="nucleotide sequence ID" value="XM_056622438.1"/>
</dbReference>
<dbReference type="AlphaFoldDB" id="A0A9W9ENR2"/>
<dbReference type="EMBL" id="JAPQKI010000010">
    <property type="protein sequence ID" value="KAJ5085176.1"/>
    <property type="molecule type" value="Genomic_DNA"/>
</dbReference>
<feature type="region of interest" description="Disordered" evidence="1">
    <location>
        <begin position="131"/>
        <end position="169"/>
    </location>
</feature>